<keyword evidence="4" id="KW-1185">Reference proteome</keyword>
<evidence type="ECO:0000313" key="4">
    <source>
        <dbReference type="Proteomes" id="UP000436088"/>
    </source>
</evidence>
<dbReference type="AlphaFoldDB" id="A0A6A2ZAI6"/>
<dbReference type="InterPro" id="IPR055281">
    <property type="entry name" value="GIR1-2/SIED1"/>
</dbReference>
<gene>
    <name evidence="3" type="ORF">F3Y22_tig00110956pilonHSYRG00095</name>
</gene>
<dbReference type="PANTHER" id="PTHR33177">
    <property type="entry name" value="PUTATIVE-RELATED"/>
    <property type="match status" value="1"/>
</dbReference>
<proteinExistence type="predicted"/>
<feature type="domain" description="GIR1-like zinc ribbon" evidence="2">
    <location>
        <begin position="58"/>
        <end position="92"/>
    </location>
</feature>
<sequence>MSRSQKVELKLKLSPPNPGSQVIVSPNASEMSPGSSCVTSEPFGNSAMRNPNSPEGRSMMVVGCPRCLMYVMVSEVDPKCPKCKSTVLLAFFNTDKAKMLRN</sequence>
<evidence type="ECO:0000313" key="3">
    <source>
        <dbReference type="EMBL" id="KAE8688737.1"/>
    </source>
</evidence>
<feature type="compositionally biased region" description="Polar residues" evidence="1">
    <location>
        <begin position="19"/>
        <end position="55"/>
    </location>
</feature>
<feature type="compositionally biased region" description="Basic and acidic residues" evidence="1">
    <location>
        <begin position="1"/>
        <end position="11"/>
    </location>
</feature>
<dbReference type="Proteomes" id="UP000436088">
    <property type="component" value="Unassembled WGS sequence"/>
</dbReference>
<evidence type="ECO:0000256" key="1">
    <source>
        <dbReference type="SAM" id="MobiDB-lite"/>
    </source>
</evidence>
<feature type="region of interest" description="Disordered" evidence="1">
    <location>
        <begin position="1"/>
        <end position="55"/>
    </location>
</feature>
<dbReference type="PANTHER" id="PTHR33177:SF79">
    <property type="entry name" value="LITAF DOMAIN-CONTAINING PROTEIN"/>
    <property type="match status" value="1"/>
</dbReference>
<comment type="caution">
    <text evidence="3">The sequence shown here is derived from an EMBL/GenBank/DDBJ whole genome shotgun (WGS) entry which is preliminary data.</text>
</comment>
<reference evidence="3" key="1">
    <citation type="submission" date="2019-09" db="EMBL/GenBank/DDBJ databases">
        <title>Draft genome information of white flower Hibiscus syriacus.</title>
        <authorList>
            <person name="Kim Y.-M."/>
        </authorList>
    </citation>
    <scope>NUCLEOTIDE SEQUENCE [LARGE SCALE GENOMIC DNA]</scope>
    <source>
        <strain evidence="3">YM2019G1</strain>
    </source>
</reference>
<name>A0A6A2ZAI6_HIBSY</name>
<evidence type="ECO:0000259" key="2">
    <source>
        <dbReference type="Pfam" id="PF24747"/>
    </source>
</evidence>
<dbReference type="Pfam" id="PF24747">
    <property type="entry name" value="Zn-ribbon_GIR1"/>
    <property type="match status" value="1"/>
</dbReference>
<protein>
    <recommendedName>
        <fullName evidence="2">GIR1-like zinc ribbon domain-containing protein</fullName>
    </recommendedName>
</protein>
<organism evidence="3 4">
    <name type="scientific">Hibiscus syriacus</name>
    <name type="common">Rose of Sharon</name>
    <dbReference type="NCBI Taxonomy" id="106335"/>
    <lineage>
        <taxon>Eukaryota</taxon>
        <taxon>Viridiplantae</taxon>
        <taxon>Streptophyta</taxon>
        <taxon>Embryophyta</taxon>
        <taxon>Tracheophyta</taxon>
        <taxon>Spermatophyta</taxon>
        <taxon>Magnoliopsida</taxon>
        <taxon>eudicotyledons</taxon>
        <taxon>Gunneridae</taxon>
        <taxon>Pentapetalae</taxon>
        <taxon>rosids</taxon>
        <taxon>malvids</taxon>
        <taxon>Malvales</taxon>
        <taxon>Malvaceae</taxon>
        <taxon>Malvoideae</taxon>
        <taxon>Hibiscus</taxon>
    </lineage>
</organism>
<accession>A0A6A2ZAI6</accession>
<dbReference type="InterPro" id="IPR056440">
    <property type="entry name" value="Zn-ribbon_GIR1"/>
</dbReference>
<dbReference type="EMBL" id="VEPZ02001181">
    <property type="protein sequence ID" value="KAE8688737.1"/>
    <property type="molecule type" value="Genomic_DNA"/>
</dbReference>